<evidence type="ECO:0008006" key="10">
    <source>
        <dbReference type="Google" id="ProtNLM"/>
    </source>
</evidence>
<keyword evidence="2 5" id="KW-0812">Transmembrane</keyword>
<evidence type="ECO:0000256" key="3">
    <source>
        <dbReference type="ARBA" id="ARBA00022989"/>
    </source>
</evidence>
<protein>
    <recommendedName>
        <fullName evidence="10">O-antigen ligase family protein</fullName>
    </recommendedName>
</protein>
<feature type="transmembrane region" description="Helical" evidence="5">
    <location>
        <begin position="175"/>
        <end position="194"/>
    </location>
</feature>
<evidence type="ECO:0000256" key="2">
    <source>
        <dbReference type="ARBA" id="ARBA00022692"/>
    </source>
</evidence>
<feature type="transmembrane region" description="Helical" evidence="5">
    <location>
        <begin position="53"/>
        <end position="70"/>
    </location>
</feature>
<evidence type="ECO:0000259" key="7">
    <source>
        <dbReference type="Pfam" id="PF19358"/>
    </source>
</evidence>
<evidence type="ECO:0000313" key="9">
    <source>
        <dbReference type="Proteomes" id="UP000219285"/>
    </source>
</evidence>
<feature type="transmembrane region" description="Helical" evidence="5">
    <location>
        <begin position="82"/>
        <end position="100"/>
    </location>
</feature>
<dbReference type="InterPro" id="IPR007016">
    <property type="entry name" value="O-antigen_ligase-rel_domated"/>
</dbReference>
<dbReference type="GO" id="GO:0016020">
    <property type="term" value="C:membrane"/>
    <property type="evidence" value="ECO:0007669"/>
    <property type="project" value="UniProtKB-SubCell"/>
</dbReference>
<feature type="transmembrane region" description="Helical" evidence="5">
    <location>
        <begin position="106"/>
        <end position="126"/>
    </location>
</feature>
<dbReference type="InterPro" id="IPR051533">
    <property type="entry name" value="WaaL-like"/>
</dbReference>
<gene>
    <name evidence="8" type="ORF">CA267_015105</name>
</gene>
<evidence type="ECO:0000256" key="5">
    <source>
        <dbReference type="SAM" id="Phobius"/>
    </source>
</evidence>
<dbReference type="PANTHER" id="PTHR37422">
    <property type="entry name" value="TEICHURONIC ACID BIOSYNTHESIS PROTEIN TUAE"/>
    <property type="match status" value="1"/>
</dbReference>
<dbReference type="KEGG" id="apel:CA267_015105"/>
<keyword evidence="3 5" id="KW-1133">Transmembrane helix</keyword>
<feature type="domain" description="DUF5935" evidence="7">
    <location>
        <begin position="30"/>
        <end position="196"/>
    </location>
</feature>
<keyword evidence="9" id="KW-1185">Reference proteome</keyword>
<dbReference type="Pfam" id="PF04932">
    <property type="entry name" value="Wzy_C"/>
    <property type="match status" value="1"/>
</dbReference>
<feature type="transmembrane region" description="Helical" evidence="5">
    <location>
        <begin position="331"/>
        <end position="351"/>
    </location>
</feature>
<feature type="transmembrane region" description="Helical" evidence="5">
    <location>
        <begin position="133"/>
        <end position="155"/>
    </location>
</feature>
<dbReference type="Pfam" id="PF19358">
    <property type="entry name" value="DUF5935"/>
    <property type="match status" value="1"/>
</dbReference>
<dbReference type="EMBL" id="CP052766">
    <property type="protein sequence ID" value="QJR81986.1"/>
    <property type="molecule type" value="Genomic_DNA"/>
</dbReference>
<dbReference type="OrthoDB" id="9768226at2"/>
<feature type="domain" description="O-antigen ligase-related" evidence="6">
    <location>
        <begin position="212"/>
        <end position="348"/>
    </location>
</feature>
<dbReference type="AlphaFoldDB" id="A0A6M4MIP5"/>
<comment type="subcellular location">
    <subcellularLocation>
        <location evidence="1">Membrane</location>
        <topology evidence="1">Multi-pass membrane protein</topology>
    </subcellularLocation>
</comment>
<feature type="transmembrane region" description="Helical" evidence="5">
    <location>
        <begin position="206"/>
        <end position="222"/>
    </location>
</feature>
<keyword evidence="4 5" id="KW-0472">Membrane</keyword>
<organism evidence="8 9">
    <name type="scientific">Alteromonas pelagimontana</name>
    <dbReference type="NCBI Taxonomy" id="1858656"/>
    <lineage>
        <taxon>Bacteria</taxon>
        <taxon>Pseudomonadati</taxon>
        <taxon>Pseudomonadota</taxon>
        <taxon>Gammaproteobacteria</taxon>
        <taxon>Alteromonadales</taxon>
        <taxon>Alteromonadaceae</taxon>
        <taxon>Alteromonas/Salinimonas group</taxon>
        <taxon>Alteromonas</taxon>
    </lineage>
</organism>
<name>A0A6M4MIP5_9ALTE</name>
<proteinExistence type="predicted"/>
<evidence type="ECO:0000313" key="8">
    <source>
        <dbReference type="EMBL" id="QJR81986.1"/>
    </source>
</evidence>
<reference evidence="8 9" key="2">
    <citation type="submission" date="2020-04" db="EMBL/GenBank/DDBJ databases">
        <title>Complete genome sequence of Alteromonas pelagimontana 5.12T.</title>
        <authorList>
            <person name="Sinha R.K."/>
            <person name="Krishnan K.P."/>
            <person name="Kurian J.P."/>
        </authorList>
    </citation>
    <scope>NUCLEOTIDE SEQUENCE [LARGE SCALE GENOMIC DNA]</scope>
    <source>
        <strain evidence="8 9">5.12</strain>
    </source>
</reference>
<evidence type="ECO:0000256" key="1">
    <source>
        <dbReference type="ARBA" id="ARBA00004141"/>
    </source>
</evidence>
<evidence type="ECO:0000256" key="4">
    <source>
        <dbReference type="ARBA" id="ARBA00023136"/>
    </source>
</evidence>
<sequence length="418" mass="48839">MKTQTYTVDDFLFLKVKKLWAHFKTESFAFKCVCAYMFVEYFRPQAIFKWLDFLPWAQLFLGLAIIGIFTDSKAKLRFTAMHTFLIFFAVIIHLSMITAYDVGWSFDYYIFFIQWIIIFFVITSIVTTRERFYIFFMVFFLCCLKIAIGTSRIWIMRGFGFTSWGLMGPPGYFQNSGELAVLMLVLFPIGYYLYKAYKNDVRRWEKYLLLAATICPILTILGSSSRGAQIALVIQLLLMFYKQIFKPKVLILIVLICSIGWNILPEEQKLRFTEIGEDKSSIQRKLYWEHGWDMMKDNPILGVGYYNFQPYYQDHYFKDVLYSYAQLPHNILIQIGTDSGFTGLLIYLLIIMASLIMKRPRIGTSSIVSEPFYNALWISLKLGVVGFFIAGQFVTIGYYPFLWISIALQISLISSFTK</sequence>
<accession>A0A6M4MIP5</accession>
<evidence type="ECO:0000259" key="6">
    <source>
        <dbReference type="Pfam" id="PF04932"/>
    </source>
</evidence>
<dbReference type="PANTHER" id="PTHR37422:SF13">
    <property type="entry name" value="LIPOPOLYSACCHARIDE BIOSYNTHESIS PROTEIN PA4999-RELATED"/>
    <property type="match status" value="1"/>
</dbReference>
<dbReference type="InterPro" id="IPR045979">
    <property type="entry name" value="DUF5935"/>
</dbReference>
<dbReference type="RefSeq" id="WP_075610180.1">
    <property type="nucleotide sequence ID" value="NZ_CP052766.1"/>
</dbReference>
<feature type="transmembrane region" description="Helical" evidence="5">
    <location>
        <begin position="249"/>
        <end position="264"/>
    </location>
</feature>
<reference evidence="9" key="1">
    <citation type="submission" date="2014-12" db="EMBL/GenBank/DDBJ databases">
        <title>Complete genome sequence of a multi-drug resistant Klebsiella pneumoniae.</title>
        <authorList>
            <person name="Hua X."/>
            <person name="Chen Q."/>
            <person name="Li X."/>
            <person name="Feng Y."/>
            <person name="Ruan Z."/>
            <person name="Yu Y."/>
        </authorList>
    </citation>
    <scope>NUCLEOTIDE SEQUENCE [LARGE SCALE GENOMIC DNA]</scope>
    <source>
        <strain evidence="9">5.12</strain>
    </source>
</reference>
<dbReference type="Proteomes" id="UP000219285">
    <property type="component" value="Chromosome"/>
</dbReference>